<feature type="domain" description="U3 small nucleolar RNA-associated protein 6 N-terminal" evidence="6">
    <location>
        <begin position="9"/>
        <end position="88"/>
    </location>
</feature>
<evidence type="ECO:0000256" key="5">
    <source>
        <dbReference type="ARBA" id="ARBA00023242"/>
    </source>
</evidence>
<dbReference type="GO" id="GO:0030515">
    <property type="term" value="F:snoRNA binding"/>
    <property type="evidence" value="ECO:0007669"/>
    <property type="project" value="InterPro"/>
</dbReference>
<keyword evidence="3" id="KW-0698">rRNA processing</keyword>
<dbReference type="OrthoDB" id="28112at2759"/>
<dbReference type="InterPro" id="IPR013949">
    <property type="entry name" value="Utp6"/>
</dbReference>
<evidence type="ECO:0000256" key="2">
    <source>
        <dbReference type="ARBA" id="ARBA00010734"/>
    </source>
</evidence>
<dbReference type="EMBL" id="MKHE01000005">
    <property type="protein sequence ID" value="OWK15495.1"/>
    <property type="molecule type" value="Genomic_DNA"/>
</dbReference>
<sequence length="339" mass="40612">MAEITQERVEDRLPELQQLERTGLFSEAEIRAVIRKTLELEYGIQRRSLSKDSFIRYYEIELLELIQKRRARVGYTFKKDEIEDPMIRRIQSVFQRASIKWKAANVQLSKLFSSLLAFHSNKPGLWILAAKWEMEDCFSAESARQLFLRALRFHPRYPKLYEEYFRMELMHAEKLRKEKQEFEKADMDVALHTDDPLTWDYVARQELVIKSQPGEELPTTKQAKAKEAMWKCYMNFCMERFTKKTSSRLLRKKRLERTMATFWKAHELKLLPELQYRQLSKLLLYRELLKESLEVADAGVKLFRKSEEMWHVKLEAMISSKSQEISKVFNQAFEYLKPQ</sequence>
<evidence type="ECO:0000313" key="8">
    <source>
        <dbReference type="EMBL" id="OWK15495.1"/>
    </source>
</evidence>
<dbReference type="GO" id="GO:0032040">
    <property type="term" value="C:small-subunit processome"/>
    <property type="evidence" value="ECO:0007669"/>
    <property type="project" value="TreeGrafter"/>
</dbReference>
<reference evidence="8 9" key="1">
    <citation type="journal article" date="2018" name="Mol. Genet. Genomics">
        <title>The red deer Cervus elaphus genome CerEla1.0: sequencing, annotating, genes, and chromosomes.</title>
        <authorList>
            <person name="Bana N.A."/>
            <person name="Nyiri A."/>
            <person name="Nagy J."/>
            <person name="Frank K."/>
            <person name="Nagy T."/>
            <person name="Steger V."/>
            <person name="Schiller M."/>
            <person name="Lakatos P."/>
            <person name="Sugar L."/>
            <person name="Horn P."/>
            <person name="Barta E."/>
            <person name="Orosz L."/>
        </authorList>
    </citation>
    <scope>NUCLEOTIDE SEQUENCE [LARGE SCALE GENOMIC DNA]</scope>
    <source>
        <strain evidence="8">Hungarian</strain>
    </source>
</reference>
<dbReference type="InterPro" id="IPR003107">
    <property type="entry name" value="HAT"/>
</dbReference>
<dbReference type="GO" id="GO:0000462">
    <property type="term" value="P:maturation of SSU-rRNA from tricistronic rRNA transcript (SSU-rRNA, 5.8S rRNA, LSU-rRNA)"/>
    <property type="evidence" value="ECO:0007669"/>
    <property type="project" value="InterPro"/>
</dbReference>
<dbReference type="Pfam" id="PF24892">
    <property type="entry name" value="UTP6_C"/>
    <property type="match status" value="1"/>
</dbReference>
<evidence type="ECO:0000256" key="3">
    <source>
        <dbReference type="ARBA" id="ARBA00022552"/>
    </source>
</evidence>
<feature type="non-terminal residue" evidence="8">
    <location>
        <position position="339"/>
    </location>
</feature>
<keyword evidence="9" id="KW-1185">Reference proteome</keyword>
<gene>
    <name evidence="8" type="ORF">Celaphus_00000734</name>
</gene>
<evidence type="ECO:0000259" key="7">
    <source>
        <dbReference type="Pfam" id="PF24892"/>
    </source>
</evidence>
<dbReference type="PANTHER" id="PTHR23271:SF1">
    <property type="entry name" value="U3 SMALL NUCLEOLAR RNA-ASSOCIATED PROTEIN 6 HOMOLOG"/>
    <property type="match status" value="1"/>
</dbReference>
<evidence type="ECO:0000259" key="6">
    <source>
        <dbReference type="Pfam" id="PF08640"/>
    </source>
</evidence>
<evidence type="ECO:0000256" key="1">
    <source>
        <dbReference type="ARBA" id="ARBA00004604"/>
    </source>
</evidence>
<evidence type="ECO:0000256" key="4">
    <source>
        <dbReference type="ARBA" id="ARBA00022737"/>
    </source>
</evidence>
<dbReference type="Gene3D" id="1.25.40.10">
    <property type="entry name" value="Tetratricopeptide repeat domain"/>
    <property type="match status" value="1"/>
</dbReference>
<comment type="subcellular location">
    <subcellularLocation>
        <location evidence="1">Nucleus</location>
        <location evidence="1">Nucleolus</location>
    </subcellularLocation>
</comment>
<keyword evidence="4" id="KW-0677">Repeat</keyword>
<dbReference type="AlphaFoldDB" id="A0A212DB94"/>
<dbReference type="SMART" id="SM00386">
    <property type="entry name" value="HAT"/>
    <property type="match status" value="2"/>
</dbReference>
<dbReference type="Pfam" id="PF08640">
    <property type="entry name" value="U3_assoc_6"/>
    <property type="match status" value="1"/>
</dbReference>
<dbReference type="Proteomes" id="UP000242450">
    <property type="component" value="Chromosome 5"/>
</dbReference>
<dbReference type="InterPro" id="IPR056907">
    <property type="entry name" value="UTP6_C"/>
</dbReference>
<protein>
    <submittedName>
        <fullName evidence="8">UTP6</fullName>
    </submittedName>
</protein>
<evidence type="ECO:0000313" key="9">
    <source>
        <dbReference type="Proteomes" id="UP000242450"/>
    </source>
</evidence>
<feature type="domain" description="U3 small nucleolar RNA-associated protein 6 homolog C-terminal" evidence="7">
    <location>
        <begin position="226"/>
        <end position="334"/>
    </location>
</feature>
<dbReference type="GO" id="GO:0034388">
    <property type="term" value="C:Pwp2p-containing subcomplex of 90S preribosome"/>
    <property type="evidence" value="ECO:0007669"/>
    <property type="project" value="TreeGrafter"/>
</dbReference>
<comment type="caution">
    <text evidence="8">The sequence shown here is derived from an EMBL/GenBank/DDBJ whole genome shotgun (WGS) entry which is preliminary data.</text>
</comment>
<organism evidence="8 9">
    <name type="scientific">Cervus elaphus hippelaphus</name>
    <name type="common">European red deer</name>
    <dbReference type="NCBI Taxonomy" id="46360"/>
    <lineage>
        <taxon>Eukaryota</taxon>
        <taxon>Metazoa</taxon>
        <taxon>Chordata</taxon>
        <taxon>Craniata</taxon>
        <taxon>Vertebrata</taxon>
        <taxon>Euteleostomi</taxon>
        <taxon>Mammalia</taxon>
        <taxon>Eutheria</taxon>
        <taxon>Laurasiatheria</taxon>
        <taxon>Artiodactyla</taxon>
        <taxon>Ruminantia</taxon>
        <taxon>Pecora</taxon>
        <taxon>Cervidae</taxon>
        <taxon>Cervinae</taxon>
        <taxon>Cervus</taxon>
    </lineage>
</organism>
<dbReference type="PANTHER" id="PTHR23271">
    <property type="entry name" value="HEPATOCELLULAR CARCINOMA-ASSOCIATED ANTIGEN 66"/>
    <property type="match status" value="1"/>
</dbReference>
<dbReference type="InterPro" id="IPR055347">
    <property type="entry name" value="UTP6_N"/>
</dbReference>
<name>A0A212DB94_CEREH</name>
<dbReference type="InterPro" id="IPR011990">
    <property type="entry name" value="TPR-like_helical_dom_sf"/>
</dbReference>
<comment type="similarity">
    <text evidence="2">Belongs to the UTP6 family.</text>
</comment>
<keyword evidence="5" id="KW-0539">Nucleus</keyword>
<accession>A0A212DB94</accession>
<proteinExistence type="inferred from homology"/>